<evidence type="ECO:0000256" key="1">
    <source>
        <dbReference type="ARBA" id="ARBA00022737"/>
    </source>
</evidence>
<dbReference type="Gene3D" id="1.25.40.20">
    <property type="entry name" value="Ankyrin repeat-containing domain"/>
    <property type="match status" value="1"/>
</dbReference>
<dbReference type="PROSITE" id="PS50297">
    <property type="entry name" value="ANK_REP_REGION"/>
    <property type="match status" value="2"/>
</dbReference>
<name>A0A1M6B9U5_9BACT</name>
<gene>
    <name evidence="5" type="ORF">SAMN05444280_102140</name>
</gene>
<feature type="signal peptide" evidence="4">
    <location>
        <begin position="1"/>
        <end position="29"/>
    </location>
</feature>
<dbReference type="SUPFAM" id="SSF48403">
    <property type="entry name" value="Ankyrin repeat"/>
    <property type="match status" value="1"/>
</dbReference>
<dbReference type="PRINTS" id="PR01415">
    <property type="entry name" value="ANKYRIN"/>
</dbReference>
<dbReference type="AlphaFoldDB" id="A0A1M6B9U5"/>
<dbReference type="STRING" id="1168035.SAMN05444280_102140"/>
<dbReference type="OrthoDB" id="754271at2"/>
<organism evidence="5 6">
    <name type="scientific">Tangfeifania diversioriginum</name>
    <dbReference type="NCBI Taxonomy" id="1168035"/>
    <lineage>
        <taxon>Bacteria</taxon>
        <taxon>Pseudomonadati</taxon>
        <taxon>Bacteroidota</taxon>
        <taxon>Bacteroidia</taxon>
        <taxon>Marinilabiliales</taxon>
        <taxon>Prolixibacteraceae</taxon>
        <taxon>Tangfeifania</taxon>
    </lineage>
</organism>
<feature type="repeat" description="ANK" evidence="3">
    <location>
        <begin position="116"/>
        <end position="148"/>
    </location>
</feature>
<sequence>MKTLKMNSIKIFASFSLVILLLTNGYAQSESNTLTVSENKSDDKSMVDQPQMDIHAAIISDNLEIVKQHIEAGIDINAKDPMGGSTPLITAATFGKTDIAKALIDANAELDIQNNEGSTALHAAAFFCHVEIVKMLVEAGADKSVKNNHNATPRQSVIGPFSEMKPIYEMIQKQLEPLGLKLDLKDIEISRPMVAILLQ</sequence>
<dbReference type="Proteomes" id="UP000184050">
    <property type="component" value="Unassembled WGS sequence"/>
</dbReference>
<feature type="chain" id="PRO_5013223306" evidence="4">
    <location>
        <begin position="30"/>
        <end position="199"/>
    </location>
</feature>
<feature type="repeat" description="ANK" evidence="3">
    <location>
        <begin position="49"/>
        <end position="81"/>
    </location>
</feature>
<dbReference type="EMBL" id="FQZE01000002">
    <property type="protein sequence ID" value="SHI45509.1"/>
    <property type="molecule type" value="Genomic_DNA"/>
</dbReference>
<keyword evidence="1" id="KW-0677">Repeat</keyword>
<evidence type="ECO:0000313" key="6">
    <source>
        <dbReference type="Proteomes" id="UP000184050"/>
    </source>
</evidence>
<protein>
    <submittedName>
        <fullName evidence="5">Ankyrin repeat-containing protein</fullName>
    </submittedName>
</protein>
<keyword evidence="4" id="KW-0732">Signal</keyword>
<accession>A0A1M6B9U5</accession>
<reference evidence="5 6" key="1">
    <citation type="submission" date="2016-11" db="EMBL/GenBank/DDBJ databases">
        <authorList>
            <person name="Jaros S."/>
            <person name="Januszkiewicz K."/>
            <person name="Wedrychowicz H."/>
        </authorList>
    </citation>
    <scope>NUCLEOTIDE SEQUENCE [LARGE SCALE GENOMIC DNA]</scope>
    <source>
        <strain evidence="5 6">DSM 27063</strain>
    </source>
</reference>
<evidence type="ECO:0000256" key="2">
    <source>
        <dbReference type="ARBA" id="ARBA00023043"/>
    </source>
</evidence>
<proteinExistence type="predicted"/>
<evidence type="ECO:0000256" key="3">
    <source>
        <dbReference type="PROSITE-ProRule" id="PRU00023"/>
    </source>
</evidence>
<evidence type="ECO:0000313" key="5">
    <source>
        <dbReference type="EMBL" id="SHI45509.1"/>
    </source>
</evidence>
<feature type="repeat" description="ANK" evidence="3">
    <location>
        <begin position="83"/>
        <end position="115"/>
    </location>
</feature>
<dbReference type="InterPro" id="IPR036770">
    <property type="entry name" value="Ankyrin_rpt-contain_sf"/>
</dbReference>
<dbReference type="PANTHER" id="PTHR24171">
    <property type="entry name" value="ANKYRIN REPEAT DOMAIN-CONTAINING PROTEIN 39-RELATED"/>
    <property type="match status" value="1"/>
</dbReference>
<dbReference type="InterPro" id="IPR002110">
    <property type="entry name" value="Ankyrin_rpt"/>
</dbReference>
<keyword evidence="2 3" id="KW-0040">ANK repeat</keyword>
<dbReference type="Pfam" id="PF12796">
    <property type="entry name" value="Ank_2"/>
    <property type="match status" value="1"/>
</dbReference>
<dbReference type="PROSITE" id="PS50088">
    <property type="entry name" value="ANK_REPEAT"/>
    <property type="match status" value="3"/>
</dbReference>
<keyword evidence="6" id="KW-1185">Reference proteome</keyword>
<dbReference type="SMART" id="SM00248">
    <property type="entry name" value="ANK"/>
    <property type="match status" value="3"/>
</dbReference>
<evidence type="ECO:0000256" key="4">
    <source>
        <dbReference type="SAM" id="SignalP"/>
    </source>
</evidence>
<dbReference type="RefSeq" id="WP_073164743.1">
    <property type="nucleotide sequence ID" value="NZ_FQZE01000002.1"/>
</dbReference>